<dbReference type="NCBIfam" id="TIGR00277">
    <property type="entry name" value="HDIG"/>
    <property type="match status" value="1"/>
</dbReference>
<feature type="domain" description="HD" evidence="1">
    <location>
        <begin position="84"/>
        <end position="177"/>
    </location>
</feature>
<sequence length="195" mass="22345">MGAFYTLQEGTSEERAHIRNVLWGLDRLPWAIQENIITAWITSWKCSCFKTIDEVPGFSFSEYKLIEHVNDVVHFGIVLAERSINRWNTHVNWEELIQILILHDIDKPLLLAKEENEVIKTEIASQIQHGVLGALILNEIGFSDKVITTVATHATNSPFHGSNTEAYILHYADLFSADHALRIDEKTPFYQRMSL</sequence>
<gene>
    <name evidence="2" type="ORF">MF646_17145</name>
</gene>
<dbReference type="Pfam" id="PF01966">
    <property type="entry name" value="HD"/>
    <property type="match status" value="1"/>
</dbReference>
<dbReference type="SUPFAM" id="SSF109604">
    <property type="entry name" value="HD-domain/PDEase-like"/>
    <property type="match status" value="1"/>
</dbReference>
<dbReference type="InterPro" id="IPR006675">
    <property type="entry name" value="HDIG_dom"/>
</dbReference>
<dbReference type="Proteomes" id="UP001139150">
    <property type="component" value="Unassembled WGS sequence"/>
</dbReference>
<accession>A0A9X2CVN3</accession>
<reference evidence="2" key="1">
    <citation type="submission" date="2022-02" db="EMBL/GenBank/DDBJ databases">
        <title>Halalkalibacter sp. nov. isolated from Lonar Lake, India.</title>
        <authorList>
            <person name="Joshi A."/>
            <person name="Thite S."/>
            <person name="Lodha T."/>
        </authorList>
    </citation>
    <scope>NUCLEOTIDE SEQUENCE</scope>
    <source>
        <strain evidence="2">MEB205</strain>
    </source>
</reference>
<comment type="caution">
    <text evidence="2">The sequence shown here is derived from an EMBL/GenBank/DDBJ whole genome shotgun (WGS) entry which is preliminary data.</text>
</comment>
<dbReference type="Gene3D" id="1.10.3210.10">
    <property type="entry name" value="Hypothetical protein af1432"/>
    <property type="match status" value="1"/>
</dbReference>
<dbReference type="RefSeq" id="WP_250097734.1">
    <property type="nucleotide sequence ID" value="NZ_JAKRYL010000020.1"/>
</dbReference>
<dbReference type="InterPro" id="IPR006674">
    <property type="entry name" value="HD_domain"/>
</dbReference>
<dbReference type="CDD" id="cd00077">
    <property type="entry name" value="HDc"/>
    <property type="match status" value="1"/>
</dbReference>
<keyword evidence="3" id="KW-1185">Reference proteome</keyword>
<evidence type="ECO:0000313" key="3">
    <source>
        <dbReference type="Proteomes" id="UP001139150"/>
    </source>
</evidence>
<protein>
    <submittedName>
        <fullName evidence="2">HDIG domain-containing protein</fullName>
    </submittedName>
</protein>
<organism evidence="2 3">
    <name type="scientific">Halalkalibacter alkaliphilus</name>
    <dbReference type="NCBI Taxonomy" id="2917993"/>
    <lineage>
        <taxon>Bacteria</taxon>
        <taxon>Bacillati</taxon>
        <taxon>Bacillota</taxon>
        <taxon>Bacilli</taxon>
        <taxon>Bacillales</taxon>
        <taxon>Bacillaceae</taxon>
        <taxon>Halalkalibacter</taxon>
    </lineage>
</organism>
<evidence type="ECO:0000313" key="2">
    <source>
        <dbReference type="EMBL" id="MCL7748847.1"/>
    </source>
</evidence>
<evidence type="ECO:0000259" key="1">
    <source>
        <dbReference type="Pfam" id="PF01966"/>
    </source>
</evidence>
<dbReference type="EMBL" id="JAKRYL010000020">
    <property type="protein sequence ID" value="MCL7748847.1"/>
    <property type="molecule type" value="Genomic_DNA"/>
</dbReference>
<dbReference type="AlphaFoldDB" id="A0A9X2CVN3"/>
<dbReference type="InterPro" id="IPR003607">
    <property type="entry name" value="HD/PDEase_dom"/>
</dbReference>
<proteinExistence type="predicted"/>
<name>A0A9X2CVN3_9BACI</name>